<dbReference type="AlphaFoldDB" id="A0A1Q9LII2"/>
<sequence>MTGMDLARLMEGLGTRGVSVLVKFDEERLADNGDPWTAVLTGPGVGPNGFIRYDGDTLPECLYVVLNKLCDQPGDWSWLPDDF</sequence>
<dbReference type="EMBL" id="MKQR01000018">
    <property type="protein sequence ID" value="OLR91851.1"/>
    <property type="molecule type" value="Genomic_DNA"/>
</dbReference>
<reference evidence="1 2" key="1">
    <citation type="submission" date="2016-10" db="EMBL/GenBank/DDBJ databases">
        <title>The Draft Genome Sequence of Actinokineospora bangkokensis 44EHWT reveals the biosynthetic pathway of antifungal compounds Thailandins with unusual extender unit butylmalonyl-CoA.</title>
        <authorList>
            <person name="Greule A."/>
            <person name="Intra B."/>
            <person name="Flemming S."/>
            <person name="Rommel M.G."/>
            <person name="Panbangred W."/>
            <person name="Bechthold A."/>
        </authorList>
    </citation>
    <scope>NUCLEOTIDE SEQUENCE [LARGE SCALE GENOMIC DNA]</scope>
    <source>
        <strain evidence="1 2">44EHW</strain>
    </source>
</reference>
<proteinExistence type="predicted"/>
<name>A0A1Q9LII2_9PSEU</name>
<evidence type="ECO:0000313" key="2">
    <source>
        <dbReference type="Proteomes" id="UP000186040"/>
    </source>
</evidence>
<accession>A0A1Q9LII2</accession>
<dbReference type="STRING" id="1193682.BJP25_23725"/>
<gene>
    <name evidence="1" type="ORF">BJP25_23725</name>
</gene>
<organism evidence="1 2">
    <name type="scientific">Actinokineospora bangkokensis</name>
    <dbReference type="NCBI Taxonomy" id="1193682"/>
    <lineage>
        <taxon>Bacteria</taxon>
        <taxon>Bacillati</taxon>
        <taxon>Actinomycetota</taxon>
        <taxon>Actinomycetes</taxon>
        <taxon>Pseudonocardiales</taxon>
        <taxon>Pseudonocardiaceae</taxon>
        <taxon>Actinokineospora</taxon>
    </lineage>
</organism>
<dbReference type="Proteomes" id="UP000186040">
    <property type="component" value="Unassembled WGS sequence"/>
</dbReference>
<comment type="caution">
    <text evidence="1">The sequence shown here is derived from an EMBL/GenBank/DDBJ whole genome shotgun (WGS) entry which is preliminary data.</text>
</comment>
<keyword evidence="2" id="KW-1185">Reference proteome</keyword>
<evidence type="ECO:0000313" key="1">
    <source>
        <dbReference type="EMBL" id="OLR91851.1"/>
    </source>
</evidence>
<protein>
    <submittedName>
        <fullName evidence="1">Uncharacterized protein</fullName>
    </submittedName>
</protein>